<dbReference type="PANTHER" id="PTHR14513:SF0">
    <property type="entry name" value="PROTECTION OF TELOMERES PROTEIN 1"/>
    <property type="match status" value="1"/>
</dbReference>
<dbReference type="PANTHER" id="PTHR14513">
    <property type="entry name" value="PROTECTION OF TELOMERES 1"/>
    <property type="match status" value="1"/>
</dbReference>
<evidence type="ECO:0000256" key="6">
    <source>
        <dbReference type="ARBA" id="ARBA00022895"/>
    </source>
</evidence>
<keyword evidence="7" id="KW-0238">DNA-binding</keyword>
<dbReference type="AlphaFoldDB" id="Q4SE65"/>
<dbReference type="Pfam" id="PF02765">
    <property type="entry name" value="POT1"/>
    <property type="match status" value="1"/>
</dbReference>
<dbReference type="InterPro" id="IPR028389">
    <property type="entry name" value="POT1"/>
</dbReference>
<dbReference type="Gene3D" id="2.40.50.140">
    <property type="entry name" value="Nucleic acid-binding proteins"/>
    <property type="match status" value="2"/>
</dbReference>
<dbReference type="GO" id="GO:0000783">
    <property type="term" value="C:nuclear telomere cap complex"/>
    <property type="evidence" value="ECO:0007669"/>
    <property type="project" value="TreeGrafter"/>
</dbReference>
<comment type="caution">
    <text evidence="12">The sequence shown here is derived from an EMBL/GenBank/DDBJ whole genome shotgun (WGS) entry which is preliminary data.</text>
</comment>
<evidence type="ECO:0000256" key="1">
    <source>
        <dbReference type="ARBA" id="ARBA00004123"/>
    </source>
</evidence>
<feature type="domain" description="Telomeric single stranded DNA binding POT1/Cdc13" evidence="11">
    <location>
        <begin position="3"/>
        <end position="133"/>
    </location>
</feature>
<dbReference type="OrthoDB" id="2186770at2759"/>
<dbReference type="SUPFAM" id="SSF50249">
    <property type="entry name" value="Nucleic acid-binding proteins"/>
    <property type="match status" value="2"/>
</dbReference>
<accession>Q4SE65</accession>
<sequence>YTYVRLSELKPGAVVNVYGVVVFFKQPCRTRGTDFCTSLKITDQSNQSVCCNIFCEKLEDHPKIFRIGDIIRLHRVKTQSFNDSVMLINTFGTSVVTFDGEQGGPVEPRTSCRTFHFDQDDSRAVEELRAWRAGRLVVLPSLTPLSAVQPRTFFDLTCQLLAKASMDSSCTLLRVWDGSRCPHPQLKVDIGPDVTEGPWSFSAQKEQLIANILVFDNHVELAKELKPGDFLRIYNLRAIPGSHRLPGLSSSQPAELHHLAFHLHGGTAYGRGIRVLPETCPEVQELKRVLDSFQDDDLHDLLEAWNTPPERPSGENGSSEPELWLPVAAGDVLKLRTCEQVDAALMSCVQRGCRRQDVPDDDLLEDIFSQASRKAATYEPPPWALSGTATLPLGPSVRTLDVHVSKELLDGVKTKQLIFIMGSSLEEALHLTSGYRNVVPVTSSRGHMTLLDLSAPFLFRGRRRYYGSCSNVVMRDPCSGGVELMDEKSIAEGAVLRRDGGGRSSQSGESEQRLPHAGVSLPQRGQQWYVGR</sequence>
<dbReference type="FunFam" id="2.40.50.140:FF:000138">
    <property type="entry name" value="Protection of telomeres 1 homolog"/>
    <property type="match status" value="1"/>
</dbReference>
<comment type="similarity">
    <text evidence="3">Belongs to the telombin family.</text>
</comment>
<proteinExistence type="inferred from homology"/>
<dbReference type="InterPro" id="IPR032042">
    <property type="entry name" value="POT1PC"/>
</dbReference>
<evidence type="ECO:0000256" key="10">
    <source>
        <dbReference type="SAM" id="MobiDB-lite"/>
    </source>
</evidence>
<evidence type="ECO:0000256" key="9">
    <source>
        <dbReference type="ARBA" id="ARBA00084040"/>
    </source>
</evidence>
<evidence type="ECO:0000256" key="7">
    <source>
        <dbReference type="ARBA" id="ARBA00023125"/>
    </source>
</evidence>
<evidence type="ECO:0000256" key="4">
    <source>
        <dbReference type="ARBA" id="ARBA00015253"/>
    </source>
</evidence>
<dbReference type="Pfam" id="PF21375">
    <property type="entry name" value="POT1_C_insert"/>
    <property type="match status" value="1"/>
</dbReference>
<keyword evidence="6" id="KW-0779">Telomere</keyword>
<dbReference type="GO" id="GO:0010521">
    <property type="term" value="F:telomerase inhibitor activity"/>
    <property type="evidence" value="ECO:0007669"/>
    <property type="project" value="TreeGrafter"/>
</dbReference>
<dbReference type="GO" id="GO:0032210">
    <property type="term" value="P:regulation of telomere maintenance via telomerase"/>
    <property type="evidence" value="ECO:0007669"/>
    <property type="project" value="TreeGrafter"/>
</dbReference>
<dbReference type="GO" id="GO:0098505">
    <property type="term" value="F:G-rich strand telomeric DNA binding"/>
    <property type="evidence" value="ECO:0007669"/>
    <property type="project" value="TreeGrafter"/>
</dbReference>
<dbReference type="SMART" id="SM00976">
    <property type="entry name" value="Telo_bind"/>
    <property type="match status" value="1"/>
</dbReference>
<comment type="subcellular location">
    <subcellularLocation>
        <location evidence="2">Chromosome</location>
        <location evidence="2">Telomere</location>
    </subcellularLocation>
    <subcellularLocation>
        <location evidence="1">Nucleus</location>
    </subcellularLocation>
</comment>
<dbReference type="FunFam" id="2.40.50.140:FF:000119">
    <property type="entry name" value="Protection of telomeres 1 homolog"/>
    <property type="match status" value="1"/>
</dbReference>
<organism evidence="12">
    <name type="scientific">Tetraodon nigroviridis</name>
    <name type="common">Spotted green pufferfish</name>
    <name type="synonym">Chelonodon nigroviridis</name>
    <dbReference type="NCBI Taxonomy" id="99883"/>
    <lineage>
        <taxon>Eukaryota</taxon>
        <taxon>Metazoa</taxon>
        <taxon>Chordata</taxon>
        <taxon>Craniata</taxon>
        <taxon>Vertebrata</taxon>
        <taxon>Euteleostomi</taxon>
        <taxon>Actinopterygii</taxon>
        <taxon>Neopterygii</taxon>
        <taxon>Teleostei</taxon>
        <taxon>Neoteleostei</taxon>
        <taxon>Acanthomorphata</taxon>
        <taxon>Eupercaria</taxon>
        <taxon>Tetraodontiformes</taxon>
        <taxon>Tetradontoidea</taxon>
        <taxon>Tetraodontidae</taxon>
        <taxon>Tetraodon</taxon>
    </lineage>
</organism>
<dbReference type="InterPro" id="IPR011564">
    <property type="entry name" value="Telomer_end-bd_POT1/Cdc13"/>
</dbReference>
<gene>
    <name evidence="12" type="ORF">GSTENG00019696001</name>
</gene>
<dbReference type="GO" id="GO:0005654">
    <property type="term" value="C:nucleoplasm"/>
    <property type="evidence" value="ECO:0007669"/>
    <property type="project" value="UniProtKB-ARBA"/>
</dbReference>
<keyword evidence="5" id="KW-0158">Chromosome</keyword>
<reference evidence="12" key="2">
    <citation type="submission" date="2004-02" db="EMBL/GenBank/DDBJ databases">
        <authorList>
            <consortium name="Genoscope"/>
            <consortium name="Whitehead Institute Centre for Genome Research"/>
        </authorList>
    </citation>
    <scope>NUCLEOTIDE SEQUENCE</scope>
</reference>
<dbReference type="CDD" id="cd04498">
    <property type="entry name" value="hPOT1_OB2"/>
    <property type="match status" value="1"/>
</dbReference>
<dbReference type="InterPro" id="IPR012340">
    <property type="entry name" value="NA-bd_OB-fold"/>
</dbReference>
<dbReference type="GO" id="GO:0016233">
    <property type="term" value="P:telomere capping"/>
    <property type="evidence" value="ECO:0007669"/>
    <property type="project" value="TreeGrafter"/>
</dbReference>
<evidence type="ECO:0000256" key="2">
    <source>
        <dbReference type="ARBA" id="ARBA00004574"/>
    </source>
</evidence>
<dbReference type="InterPro" id="IPR048953">
    <property type="entry name" value="POT1_C_insert"/>
</dbReference>
<evidence type="ECO:0000313" key="12">
    <source>
        <dbReference type="EMBL" id="CAG01067.1"/>
    </source>
</evidence>
<reference evidence="12" key="1">
    <citation type="journal article" date="2004" name="Nature">
        <title>Genome duplication in the teleost fish Tetraodon nigroviridis reveals the early vertebrate proto-karyotype.</title>
        <authorList>
            <person name="Jaillon O."/>
            <person name="Aury J.-M."/>
            <person name="Brunet F."/>
            <person name="Petit J.-L."/>
            <person name="Stange-Thomann N."/>
            <person name="Mauceli E."/>
            <person name="Bouneau L."/>
            <person name="Fischer C."/>
            <person name="Ozouf-Costaz C."/>
            <person name="Bernot A."/>
            <person name="Nicaud S."/>
            <person name="Jaffe D."/>
            <person name="Fisher S."/>
            <person name="Lutfalla G."/>
            <person name="Dossat C."/>
            <person name="Segurens B."/>
            <person name="Dasilva C."/>
            <person name="Salanoubat M."/>
            <person name="Levy M."/>
            <person name="Boudet N."/>
            <person name="Castellano S."/>
            <person name="Anthouard V."/>
            <person name="Jubin C."/>
            <person name="Castelli V."/>
            <person name="Katinka M."/>
            <person name="Vacherie B."/>
            <person name="Biemont C."/>
            <person name="Skalli Z."/>
            <person name="Cattolico L."/>
            <person name="Poulain J."/>
            <person name="De Berardinis V."/>
            <person name="Cruaud C."/>
            <person name="Duprat S."/>
            <person name="Brottier P."/>
            <person name="Coutanceau J.-P."/>
            <person name="Gouzy J."/>
            <person name="Parra G."/>
            <person name="Lardier G."/>
            <person name="Chapple C."/>
            <person name="McKernan K.J."/>
            <person name="McEwan P."/>
            <person name="Bosak S."/>
            <person name="Kellis M."/>
            <person name="Volff J.-N."/>
            <person name="Guigo R."/>
            <person name="Zody M.C."/>
            <person name="Mesirov J."/>
            <person name="Lindblad-Toh K."/>
            <person name="Birren B."/>
            <person name="Nusbaum C."/>
            <person name="Kahn D."/>
            <person name="Robinson-Rechavi M."/>
            <person name="Laudet V."/>
            <person name="Schachter V."/>
            <person name="Quetier F."/>
            <person name="Saurin W."/>
            <person name="Scarpelli C."/>
            <person name="Wincker P."/>
            <person name="Lander E.S."/>
            <person name="Weissenbach J."/>
            <person name="Roest Crollius H."/>
        </authorList>
    </citation>
    <scope>NUCLEOTIDE SEQUENCE [LARGE SCALE GENOMIC DNA]</scope>
</reference>
<evidence type="ECO:0000256" key="8">
    <source>
        <dbReference type="ARBA" id="ARBA00023242"/>
    </source>
</evidence>
<protein>
    <recommendedName>
        <fullName evidence="4">Protection of telomeres protein 1</fullName>
    </recommendedName>
    <alternativeName>
        <fullName evidence="9">POT1-like telomere end-binding protein</fullName>
    </alternativeName>
</protein>
<evidence type="ECO:0000256" key="5">
    <source>
        <dbReference type="ARBA" id="ARBA00022454"/>
    </source>
</evidence>
<keyword evidence="8" id="KW-0539">Nucleus</keyword>
<dbReference type="Pfam" id="PF16686">
    <property type="entry name" value="POT1PC"/>
    <property type="match status" value="1"/>
</dbReference>
<feature type="non-terminal residue" evidence="12">
    <location>
        <position position="1"/>
    </location>
</feature>
<feature type="region of interest" description="Disordered" evidence="10">
    <location>
        <begin position="498"/>
        <end position="524"/>
    </location>
</feature>
<dbReference type="CDD" id="cd04497">
    <property type="entry name" value="hPOT1_OB1_like"/>
    <property type="match status" value="1"/>
</dbReference>
<evidence type="ECO:0000259" key="11">
    <source>
        <dbReference type="SMART" id="SM00976"/>
    </source>
</evidence>
<dbReference type="KEGG" id="tng:GSTEN00019696G001"/>
<name>Q4SE65_TETNG</name>
<evidence type="ECO:0000256" key="3">
    <source>
        <dbReference type="ARBA" id="ARBA00008442"/>
    </source>
</evidence>
<dbReference type="EMBL" id="CAAE01014625">
    <property type="protein sequence ID" value="CAG01067.1"/>
    <property type="molecule type" value="Genomic_DNA"/>
</dbReference>